<reference evidence="1" key="1">
    <citation type="submission" date="2018-04" db="EMBL/GenBank/DDBJ databases">
        <title>Whole genome sequencing of Hypsizygus marmoreus.</title>
        <authorList>
            <person name="Choi I.-G."/>
            <person name="Min B."/>
            <person name="Kim J.-G."/>
            <person name="Kim S."/>
            <person name="Oh Y.-L."/>
            <person name="Kong W.-S."/>
            <person name="Park H."/>
            <person name="Jeong J."/>
            <person name="Song E.-S."/>
        </authorList>
    </citation>
    <scope>NUCLEOTIDE SEQUENCE [LARGE SCALE GENOMIC DNA]</scope>
    <source>
        <strain evidence="1">51987-8</strain>
    </source>
</reference>
<evidence type="ECO:0000313" key="1">
    <source>
        <dbReference type="EMBL" id="RDB23901.1"/>
    </source>
</evidence>
<protein>
    <submittedName>
        <fullName evidence="1">Uncharacterized protein</fullName>
    </submittedName>
</protein>
<dbReference type="OrthoDB" id="3000912at2759"/>
<accession>A0A369JNU9</accession>
<proteinExistence type="predicted"/>
<dbReference type="EMBL" id="LUEZ02000046">
    <property type="protein sequence ID" value="RDB23901.1"/>
    <property type="molecule type" value="Genomic_DNA"/>
</dbReference>
<organism evidence="1 2">
    <name type="scientific">Hypsizygus marmoreus</name>
    <name type="common">White beech mushroom</name>
    <name type="synonym">Agaricus marmoreus</name>
    <dbReference type="NCBI Taxonomy" id="39966"/>
    <lineage>
        <taxon>Eukaryota</taxon>
        <taxon>Fungi</taxon>
        <taxon>Dikarya</taxon>
        <taxon>Basidiomycota</taxon>
        <taxon>Agaricomycotina</taxon>
        <taxon>Agaricomycetes</taxon>
        <taxon>Agaricomycetidae</taxon>
        <taxon>Agaricales</taxon>
        <taxon>Tricholomatineae</taxon>
        <taxon>Lyophyllaceae</taxon>
        <taxon>Hypsizygus</taxon>
    </lineage>
</organism>
<comment type="caution">
    <text evidence="1">The sequence shown here is derived from an EMBL/GenBank/DDBJ whole genome shotgun (WGS) entry which is preliminary data.</text>
</comment>
<gene>
    <name evidence="1" type="ORF">Hypma_009267</name>
</gene>
<dbReference type="Proteomes" id="UP000076154">
    <property type="component" value="Unassembled WGS sequence"/>
</dbReference>
<name>A0A369JNU9_HYPMA</name>
<dbReference type="AlphaFoldDB" id="A0A369JNU9"/>
<sequence length="161" mass="17234">MSKKTILVYATHPLPDDIQASVIHQFNHPKGSAREKASENSHNQFALAAATIGQTVDDVAALHLNHTRAVDQANGAHVDGSLIIVADDGMSPASHPQTVLMVKLLSVENKKSGGEARERYQAVRVLASSVGPVFAEIQTRQNGWEDIWAVAQANGGHFPGQ</sequence>
<evidence type="ECO:0000313" key="2">
    <source>
        <dbReference type="Proteomes" id="UP000076154"/>
    </source>
</evidence>
<dbReference type="InParanoid" id="A0A369JNU9"/>
<keyword evidence="2" id="KW-1185">Reference proteome</keyword>